<keyword evidence="1" id="KW-0479">Metal-binding</keyword>
<dbReference type="EMBL" id="CAUJNA010001236">
    <property type="protein sequence ID" value="CAJ1385459.1"/>
    <property type="molecule type" value="Genomic_DNA"/>
</dbReference>
<accession>A0AA36IFS1</accession>
<evidence type="ECO:0000259" key="2">
    <source>
        <dbReference type="SMART" id="SM00849"/>
    </source>
</evidence>
<name>A0AA36IFS1_9DINO</name>
<keyword evidence="4" id="KW-1185">Reference proteome</keyword>
<dbReference type="GO" id="GO:0046872">
    <property type="term" value="F:metal ion binding"/>
    <property type="evidence" value="ECO:0007669"/>
    <property type="project" value="UniProtKB-KW"/>
</dbReference>
<sequence length="893" mass="99442">MGCSGSTLSSPARAVKPFPGIAFIEQEFPVRMPCIPGDVLISGNLPREIVEKMAGYCKGWLYIEPEQDEWFMPEAIQDRGVSLKMVPFKPGKDTSTSALHKMYTAISQMPRPLMIQCSSANRAAIALLLWMAFCYGYSRASVNQLLQDLDLTTVKSEAKRWLENQLPEVGKVEPLISRSPEVTQLYDEVTSTLTYIVACPKTREALLIDPTHRKVQRDLEVLQGMGLCLKYVLNTHCLPERSATNSLLQQTQPELQTVISQASDVEADLQVSHGQRIPLGMLTLEVRGTPGHTAGCVSYVLCTRTASFAFTGNSLLIRGCGNTDHGDARQLYRSVHQQIFTLPGDTIVCPGHDAKGRSVSTVEEEKRFNRRLAKAEEEFVCRMEKRHCSSPHLVTATATTPDDEEDAIVHKRSCSCPDLGVKPTASIMREALSEVQKRFTETGLEAFAQVFLRRMARFLSRLQTKGWEAIEKEHPVRFPCLPGDVLISGSLPKEIVFQLAGYCKGWLYLDPEQDEFMAESIFARGCSLQVVPFKPGRDTSITAMRHMLAAISQMPRPLMIQCSSANRAAVALLLYMAIQYGYSRASVDQLLYDLDFHTVKSDAKLWLDSQLPDVGKVEPLISRSPEVTQLYDEVTSTLTYLVKCPETKIAALIDPVPTKAERDLELLRSMGLRLKYILNTHSRADNTATSGFLRQKQPGLRTVISQASGAEADMQVFHGQTISLGNLMMEVRETPGHTAGCVTFVLRTRTATFAFTGRSLLIRSCGKTDRGLARVLYRSVHEQIFRLPGDTIVCPGWDAKGRSVSTVEEERRFNLHLTTCEEEFVHRMERRHYSSPNLIGIGVSVSDEKELAGPVHTNRSVSCPDLNAMKACAVRALTDTIREELSEIHFSSL</sequence>
<dbReference type="SMART" id="SM00849">
    <property type="entry name" value="Lactamase_B"/>
    <property type="match status" value="2"/>
</dbReference>
<dbReference type="CDD" id="cd07724">
    <property type="entry name" value="POD-like_MBL-fold"/>
    <property type="match status" value="2"/>
</dbReference>
<dbReference type="GO" id="GO:0005739">
    <property type="term" value="C:mitochondrion"/>
    <property type="evidence" value="ECO:0007669"/>
    <property type="project" value="TreeGrafter"/>
</dbReference>
<dbReference type="Gene3D" id="3.60.15.10">
    <property type="entry name" value="Ribonuclease Z/Hydroxyacylglutathione hydrolase-like"/>
    <property type="match status" value="2"/>
</dbReference>
<dbReference type="InterPro" id="IPR036866">
    <property type="entry name" value="RibonucZ/Hydroxyglut_hydro"/>
</dbReference>
<dbReference type="PANTHER" id="PTHR43084">
    <property type="entry name" value="PERSULFIDE DIOXYGENASE ETHE1"/>
    <property type="match status" value="1"/>
</dbReference>
<dbReference type="InterPro" id="IPR001279">
    <property type="entry name" value="Metallo-B-lactamas"/>
</dbReference>
<dbReference type="GO" id="GO:0050313">
    <property type="term" value="F:sulfur dioxygenase activity"/>
    <property type="evidence" value="ECO:0007669"/>
    <property type="project" value="InterPro"/>
</dbReference>
<dbReference type="GO" id="GO:0006749">
    <property type="term" value="P:glutathione metabolic process"/>
    <property type="evidence" value="ECO:0007669"/>
    <property type="project" value="InterPro"/>
</dbReference>
<dbReference type="Pfam" id="PF00753">
    <property type="entry name" value="Lactamase_B"/>
    <property type="match status" value="1"/>
</dbReference>
<dbReference type="SUPFAM" id="SSF56281">
    <property type="entry name" value="Metallo-hydrolase/oxidoreductase"/>
    <property type="match status" value="2"/>
</dbReference>
<gene>
    <name evidence="3" type="ORF">EVOR1521_LOCUS12063</name>
</gene>
<proteinExistence type="predicted"/>
<evidence type="ECO:0000256" key="1">
    <source>
        <dbReference type="ARBA" id="ARBA00022723"/>
    </source>
</evidence>
<reference evidence="3" key="1">
    <citation type="submission" date="2023-08" db="EMBL/GenBank/DDBJ databases">
        <authorList>
            <person name="Chen Y."/>
            <person name="Shah S."/>
            <person name="Dougan E. K."/>
            <person name="Thang M."/>
            <person name="Chan C."/>
        </authorList>
    </citation>
    <scope>NUCLEOTIDE SEQUENCE</scope>
</reference>
<feature type="domain" description="Metallo-beta-lactamase" evidence="2">
    <location>
        <begin position="191"/>
        <end position="352"/>
    </location>
</feature>
<dbReference type="PANTHER" id="PTHR43084:SF1">
    <property type="entry name" value="PERSULFIDE DIOXYGENASE ETHE1, MITOCHONDRIAL"/>
    <property type="match status" value="1"/>
</dbReference>
<dbReference type="InterPro" id="IPR051682">
    <property type="entry name" value="Mito_Persulfide_Diox"/>
</dbReference>
<dbReference type="InterPro" id="IPR044528">
    <property type="entry name" value="POD-like_MBL-fold"/>
</dbReference>
<evidence type="ECO:0000313" key="3">
    <source>
        <dbReference type="EMBL" id="CAJ1385459.1"/>
    </source>
</evidence>
<feature type="domain" description="Metallo-beta-lactamase" evidence="2">
    <location>
        <begin position="636"/>
        <end position="797"/>
    </location>
</feature>
<comment type="caution">
    <text evidence="3">The sequence shown here is derived from an EMBL/GenBank/DDBJ whole genome shotgun (WGS) entry which is preliminary data.</text>
</comment>
<evidence type="ECO:0000313" key="4">
    <source>
        <dbReference type="Proteomes" id="UP001178507"/>
    </source>
</evidence>
<dbReference type="Proteomes" id="UP001178507">
    <property type="component" value="Unassembled WGS sequence"/>
</dbReference>
<dbReference type="AlphaFoldDB" id="A0AA36IFS1"/>
<organism evidence="3 4">
    <name type="scientific">Effrenium voratum</name>
    <dbReference type="NCBI Taxonomy" id="2562239"/>
    <lineage>
        <taxon>Eukaryota</taxon>
        <taxon>Sar</taxon>
        <taxon>Alveolata</taxon>
        <taxon>Dinophyceae</taxon>
        <taxon>Suessiales</taxon>
        <taxon>Symbiodiniaceae</taxon>
        <taxon>Effrenium</taxon>
    </lineage>
</organism>
<protein>
    <recommendedName>
        <fullName evidence="2">Metallo-beta-lactamase domain-containing protein</fullName>
    </recommendedName>
</protein>
<dbReference type="GO" id="GO:0070813">
    <property type="term" value="P:hydrogen sulfide metabolic process"/>
    <property type="evidence" value="ECO:0007669"/>
    <property type="project" value="TreeGrafter"/>
</dbReference>